<dbReference type="AlphaFoldDB" id="A0A8B4S3B3"/>
<evidence type="ECO:0000313" key="1">
    <source>
        <dbReference type="EMBL" id="SUY76833.1"/>
    </source>
</evidence>
<sequence length="59" mass="6533">MANLYAGQCCLGKAVCKVLLQHGCLKPAKGREYDAKHRLPGMGHAWCYQFTPAIVELEI</sequence>
<accession>A0A8B4S3B3</accession>
<dbReference type="RefSeq" id="WP_162097106.1">
    <property type="nucleotide sequence ID" value="NZ_BBJZ01000026.1"/>
</dbReference>
<dbReference type="EMBL" id="UFXL01000001">
    <property type="protein sequence ID" value="SUY76833.1"/>
    <property type="molecule type" value="Genomic_DNA"/>
</dbReference>
<gene>
    <name evidence="1" type="ORF">NCTC10698_01838</name>
</gene>
<proteinExistence type="predicted"/>
<organism evidence="1 2">
    <name type="scientific">Comamonas testosteroni</name>
    <name type="common">Pseudomonas testosteroni</name>
    <dbReference type="NCBI Taxonomy" id="285"/>
    <lineage>
        <taxon>Bacteria</taxon>
        <taxon>Pseudomonadati</taxon>
        <taxon>Pseudomonadota</taxon>
        <taxon>Betaproteobacteria</taxon>
        <taxon>Burkholderiales</taxon>
        <taxon>Comamonadaceae</taxon>
        <taxon>Comamonas</taxon>
    </lineage>
</organism>
<evidence type="ECO:0000313" key="2">
    <source>
        <dbReference type="Proteomes" id="UP000255070"/>
    </source>
</evidence>
<dbReference type="GeneID" id="64000040"/>
<reference evidence="1 2" key="1">
    <citation type="submission" date="2018-06" db="EMBL/GenBank/DDBJ databases">
        <authorList>
            <consortium name="Pathogen Informatics"/>
            <person name="Doyle S."/>
        </authorList>
    </citation>
    <scope>NUCLEOTIDE SEQUENCE [LARGE SCALE GENOMIC DNA]</scope>
    <source>
        <strain evidence="1 2">NCTC10698</strain>
    </source>
</reference>
<keyword evidence="2" id="KW-1185">Reference proteome</keyword>
<name>A0A8B4S3B3_COMTE</name>
<protein>
    <submittedName>
        <fullName evidence="1">Uncharacterized protein</fullName>
    </submittedName>
</protein>
<dbReference type="Proteomes" id="UP000255070">
    <property type="component" value="Unassembled WGS sequence"/>
</dbReference>
<comment type="caution">
    <text evidence="1">The sequence shown here is derived from an EMBL/GenBank/DDBJ whole genome shotgun (WGS) entry which is preliminary data.</text>
</comment>